<dbReference type="Gene3D" id="1.25.40.720">
    <property type="entry name" value="Telomere length regulation protein 2, C-terminal domain"/>
    <property type="match status" value="2"/>
</dbReference>
<protein>
    <recommendedName>
        <fullName evidence="2">ENTH domain-containing protein</fullName>
    </recommendedName>
</protein>
<feature type="region of interest" description="Disordered" evidence="1">
    <location>
        <begin position="185"/>
        <end position="260"/>
    </location>
</feature>
<dbReference type="Pfam" id="PF01417">
    <property type="entry name" value="ENTH"/>
    <property type="match status" value="1"/>
</dbReference>
<dbReference type="EMBL" id="JBBCAQ010000036">
    <property type="protein sequence ID" value="KAK7576191.1"/>
    <property type="molecule type" value="Genomic_DNA"/>
</dbReference>
<dbReference type="InterPro" id="IPR038528">
    <property type="entry name" value="TEL2_C_sf"/>
</dbReference>
<evidence type="ECO:0000256" key="1">
    <source>
        <dbReference type="SAM" id="MobiDB-lite"/>
    </source>
</evidence>
<dbReference type="Pfam" id="PF10193">
    <property type="entry name" value="Telomere_reg-2"/>
    <property type="match status" value="1"/>
</dbReference>
<dbReference type="CDD" id="cd16989">
    <property type="entry name" value="ENTH_EpsinR"/>
    <property type="match status" value="1"/>
</dbReference>
<dbReference type="SUPFAM" id="SSF48464">
    <property type="entry name" value="ENTH/VHS domain"/>
    <property type="match status" value="1"/>
</dbReference>
<evidence type="ECO:0000259" key="2">
    <source>
        <dbReference type="PROSITE" id="PS50942"/>
    </source>
</evidence>
<dbReference type="GO" id="GO:0006897">
    <property type="term" value="P:endocytosis"/>
    <property type="evidence" value="ECO:0007669"/>
    <property type="project" value="TreeGrafter"/>
</dbReference>
<evidence type="ECO:0000313" key="4">
    <source>
        <dbReference type="Proteomes" id="UP001367676"/>
    </source>
</evidence>
<dbReference type="Gene3D" id="1.25.40.90">
    <property type="match status" value="1"/>
</dbReference>
<feature type="domain" description="ENTH" evidence="2">
    <location>
        <begin position="13"/>
        <end position="146"/>
    </location>
</feature>
<gene>
    <name evidence="3" type="ORF">V9T40_012477</name>
</gene>
<dbReference type="GO" id="GO:0005543">
    <property type="term" value="F:phospholipid binding"/>
    <property type="evidence" value="ECO:0007669"/>
    <property type="project" value="TreeGrafter"/>
</dbReference>
<organism evidence="3 4">
    <name type="scientific">Parthenolecanium corni</name>
    <dbReference type="NCBI Taxonomy" id="536013"/>
    <lineage>
        <taxon>Eukaryota</taxon>
        <taxon>Metazoa</taxon>
        <taxon>Ecdysozoa</taxon>
        <taxon>Arthropoda</taxon>
        <taxon>Hexapoda</taxon>
        <taxon>Insecta</taxon>
        <taxon>Pterygota</taxon>
        <taxon>Neoptera</taxon>
        <taxon>Paraneoptera</taxon>
        <taxon>Hemiptera</taxon>
        <taxon>Sternorrhyncha</taxon>
        <taxon>Coccoidea</taxon>
        <taxon>Coccidae</taxon>
        <taxon>Parthenolecanium</taxon>
    </lineage>
</organism>
<dbReference type="InterPro" id="IPR008942">
    <property type="entry name" value="ENTH_VHS"/>
</dbReference>
<feature type="compositionally biased region" description="Low complexity" evidence="1">
    <location>
        <begin position="226"/>
        <end position="252"/>
    </location>
</feature>
<evidence type="ECO:0000313" key="3">
    <source>
        <dbReference type="EMBL" id="KAK7576191.1"/>
    </source>
</evidence>
<sequence length="1253" mass="140286">MWRVRDIADKITNVVMNYTEIEAKVRAATNDDAWGPTGGLMQEIAHATFTFEHFPEVMTMLWKRMLQDNKSNWRRTYKSLLLLNYLVRNGSERVVTSSREHIYDLRGLENYSYIDEFGKDQGINIRHKVKELIEFIQDDEKLREERKKAKKNKDKFIGMSNEGVSGARAFGDDKRYSTPKWIADDNNWDGDKGKETTLGFHEPSYDSDENENKYDSDGEAEIGKIPPTSLSNNNVVSNTSNTVSPSANTTPTRTKNPVKKIDLGAAANYGKSAPAVEKPPAVAPPPSSDLLCDVTFDTSSTDNATATVPTASNGQDFGDFTAAFSNVSQENKANNNDRNEDEFADFSSAFTSSVSISSTDTVKSIPPTSSAFSNADLLSDIPPCGAPNLLDTNSLFGSVASILDKPRKAEEEWNRMKNSLKDRSDANEEHFFNLLVESRPGPLTFQMLSGVDIDTYVTDENFFVRNYADILEFASSRINSKKLLPLLSKIFVLDGDAALLYKSLIVLIDSLKNCRAPSTKVDNICAILTSLFTSDFIPSALARACISAEFNNNCWEDVIRLIVSYPSRLANTLKNNLPQFFSPENYVRVLFVDIIKAVQILTGFSRLEDVQIPIVDPLSLLISKILVNFDCVGEFVRVVGLLEPAAKDDAAYLALVPRILFSLEGSAVNHAAYAVLSGVSSTSVRYFFGDNIIRNSKWKHCLCDALFFRMFYTDDRILKNLVRYLRSFIDVLFEIFVDLLDVWSDKTSLTRTSFEQHLYVSKAIILCSEALCAPDITKPEDLLEKVKRKLFLGVPIHLELPDEKMRAVGMIVAECVLGNVRANSQDTIKFDYDDMLPTTKSVIEQLRTIGSATDESPVESKSSNEQIHDYFRSVEPVRLASNEIAGASDEITDTKISEISTKTSVNVANDEEWDSDDELEPYDLSNDVKTSSLQKPLYLRDLIDGLLEKSNADIWIGCVENCEELVRTQLSRNDPCIGVEILSLLLTLERTFYMENFETIRYSAAVSIVNVYPEECAPCLCEEFHQPPGKYTIAHKTLMLDVLAGSARALSLLKTDVSACENKPRRDEVRKKEELEWQRIVRERIEQKTKSKSRPKEVVARVNNFNACVGHFFYPLLRGSCKYVGRTPQNLMVNVVGLDWYALLAHYVDTLAIIMRCAVNCVSTTKMALELIEFTKPLRFHVNSSVRCSVLRCTGSALISVPRSAFSEPEITNMVVDIREWIEAIAQSGGKLGEQNTECRTLAAQILALVCSA</sequence>
<dbReference type="FunFam" id="1.25.40.90:FF:000006">
    <property type="entry name" value="Clathrin interactor 1"/>
    <property type="match status" value="1"/>
</dbReference>
<dbReference type="GO" id="GO:0005886">
    <property type="term" value="C:plasma membrane"/>
    <property type="evidence" value="ECO:0007669"/>
    <property type="project" value="TreeGrafter"/>
</dbReference>
<comment type="caution">
    <text evidence="3">The sequence shown here is derived from an EMBL/GenBank/DDBJ whole genome shotgun (WGS) entry which is preliminary data.</text>
</comment>
<dbReference type="GO" id="GO:0030276">
    <property type="term" value="F:clathrin binding"/>
    <property type="evidence" value="ECO:0007669"/>
    <property type="project" value="TreeGrafter"/>
</dbReference>
<dbReference type="InterPro" id="IPR013809">
    <property type="entry name" value="ENTH"/>
</dbReference>
<dbReference type="InterPro" id="IPR019337">
    <property type="entry name" value="Telomere_length_regulation_dom"/>
</dbReference>
<dbReference type="AlphaFoldDB" id="A0AAN9T8X9"/>
<dbReference type="GO" id="GO:0005768">
    <property type="term" value="C:endosome"/>
    <property type="evidence" value="ECO:0007669"/>
    <property type="project" value="TreeGrafter"/>
</dbReference>
<keyword evidence="4" id="KW-1185">Reference proteome</keyword>
<accession>A0AAN9T8X9</accession>
<proteinExistence type="predicted"/>
<reference evidence="3 4" key="1">
    <citation type="submission" date="2024-03" db="EMBL/GenBank/DDBJ databases">
        <title>Adaptation during the transition from Ophiocordyceps entomopathogen to insect associate is accompanied by gene loss and intensified selection.</title>
        <authorList>
            <person name="Ward C.M."/>
            <person name="Onetto C.A."/>
            <person name="Borneman A.R."/>
        </authorList>
    </citation>
    <scope>NUCLEOTIDE SEQUENCE [LARGE SCALE GENOMIC DNA]</scope>
    <source>
        <strain evidence="3">AWRI1</strain>
        <tissue evidence="3">Single Adult Female</tissue>
    </source>
</reference>
<dbReference type="PROSITE" id="PS50942">
    <property type="entry name" value="ENTH"/>
    <property type="match status" value="1"/>
</dbReference>
<dbReference type="PANTHER" id="PTHR12276:SF45">
    <property type="entry name" value="CLATHRIN INTERACTOR 1"/>
    <property type="match status" value="1"/>
</dbReference>
<dbReference type="Proteomes" id="UP001367676">
    <property type="component" value="Unassembled WGS sequence"/>
</dbReference>
<dbReference type="GO" id="GO:0030125">
    <property type="term" value="C:clathrin vesicle coat"/>
    <property type="evidence" value="ECO:0007669"/>
    <property type="project" value="TreeGrafter"/>
</dbReference>
<dbReference type="PANTHER" id="PTHR12276">
    <property type="entry name" value="EPSIN/ENT-RELATED"/>
    <property type="match status" value="1"/>
</dbReference>
<dbReference type="SMART" id="SM00273">
    <property type="entry name" value="ENTH"/>
    <property type="match status" value="1"/>
</dbReference>
<name>A0AAN9T8X9_9HEMI</name>